<evidence type="ECO:0000313" key="2">
    <source>
        <dbReference type="Proteomes" id="UP000004828"/>
    </source>
</evidence>
<proteinExistence type="predicted"/>
<protein>
    <submittedName>
        <fullName evidence="1">Uncharacterized protein</fullName>
    </submittedName>
</protein>
<evidence type="ECO:0000313" key="1">
    <source>
        <dbReference type="EMBL" id="EEV02677.1"/>
    </source>
</evidence>
<dbReference type="Proteomes" id="UP000004828">
    <property type="component" value="Unassembled WGS sequence"/>
</dbReference>
<name>C7G687_9FIRM</name>
<dbReference type="EMBL" id="ABYJ02000021">
    <property type="protein sequence ID" value="EEV02677.1"/>
    <property type="molecule type" value="Genomic_DNA"/>
</dbReference>
<accession>C7G687</accession>
<gene>
    <name evidence="1" type="ORF">ROSINTL182_05399</name>
</gene>
<comment type="caution">
    <text evidence="1">The sequence shown here is derived from an EMBL/GenBank/DDBJ whole genome shotgun (WGS) entry which is preliminary data.</text>
</comment>
<reference evidence="1 2" key="1">
    <citation type="submission" date="2009-08" db="EMBL/GenBank/DDBJ databases">
        <authorList>
            <person name="Weinstock G."/>
            <person name="Sodergren E."/>
            <person name="Clifton S."/>
            <person name="Fulton L."/>
            <person name="Fulton B."/>
            <person name="Courtney L."/>
            <person name="Fronick C."/>
            <person name="Harrison M."/>
            <person name="Strong C."/>
            <person name="Farmer C."/>
            <person name="Delahaunty K."/>
            <person name="Markovic C."/>
            <person name="Hall O."/>
            <person name="Minx P."/>
            <person name="Tomlinson C."/>
            <person name="Mitreva M."/>
            <person name="Nelson J."/>
            <person name="Hou S."/>
            <person name="Wollam A."/>
            <person name="Pepin K.H."/>
            <person name="Johnson M."/>
            <person name="Bhonagiri V."/>
            <person name="Nash W.E."/>
            <person name="Warren W."/>
            <person name="Chinwalla A."/>
            <person name="Mardis E.R."/>
            <person name="Wilson R.K."/>
        </authorList>
    </citation>
    <scope>NUCLEOTIDE SEQUENCE [LARGE SCALE GENOMIC DNA]</scope>
    <source>
        <strain evidence="1 2">L1-82</strain>
    </source>
</reference>
<dbReference type="HOGENOM" id="CLU_2847124_0_0_9"/>
<organism evidence="1 2">
    <name type="scientific">Roseburia intestinalis L1-82</name>
    <dbReference type="NCBI Taxonomy" id="536231"/>
    <lineage>
        <taxon>Bacteria</taxon>
        <taxon>Bacillati</taxon>
        <taxon>Bacillota</taxon>
        <taxon>Clostridia</taxon>
        <taxon>Lachnospirales</taxon>
        <taxon>Lachnospiraceae</taxon>
        <taxon>Roseburia</taxon>
    </lineage>
</organism>
<sequence length="65" mass="7726">MMYNLGNYTIPSDNRELQLTGDVIPVPKNYTIPSDNRELQQSRYQDHILAIIPYQVIMRKIRKVY</sequence>
<dbReference type="AlphaFoldDB" id="C7G687"/>